<dbReference type="GeneID" id="27687989"/>
<evidence type="ECO:0000256" key="1">
    <source>
        <dbReference type="ARBA" id="ARBA00012513"/>
    </source>
</evidence>
<evidence type="ECO:0000256" key="9">
    <source>
        <dbReference type="PROSITE-ProRule" id="PRU10141"/>
    </source>
</evidence>
<feature type="region of interest" description="Disordered" evidence="10">
    <location>
        <begin position="1"/>
        <end position="256"/>
    </location>
</feature>
<dbReference type="GO" id="GO:0005829">
    <property type="term" value="C:cytosol"/>
    <property type="evidence" value="ECO:0007669"/>
    <property type="project" value="TreeGrafter"/>
</dbReference>
<evidence type="ECO:0000256" key="7">
    <source>
        <dbReference type="ARBA" id="ARBA00047899"/>
    </source>
</evidence>
<keyword evidence="4 9" id="KW-0547">Nucleotide-binding</keyword>
<dbReference type="OMA" id="IMANTEF"/>
<comment type="catalytic activity">
    <reaction evidence="8">
        <text>L-seryl-[protein] + ATP = O-phospho-L-seryl-[protein] + ADP + H(+)</text>
        <dbReference type="Rhea" id="RHEA:17989"/>
        <dbReference type="Rhea" id="RHEA-COMP:9863"/>
        <dbReference type="Rhea" id="RHEA-COMP:11604"/>
        <dbReference type="ChEBI" id="CHEBI:15378"/>
        <dbReference type="ChEBI" id="CHEBI:29999"/>
        <dbReference type="ChEBI" id="CHEBI:30616"/>
        <dbReference type="ChEBI" id="CHEBI:83421"/>
        <dbReference type="ChEBI" id="CHEBI:456216"/>
        <dbReference type="EC" id="2.7.11.1"/>
    </reaction>
</comment>
<evidence type="ECO:0000256" key="8">
    <source>
        <dbReference type="ARBA" id="ARBA00048679"/>
    </source>
</evidence>
<evidence type="ECO:0000256" key="3">
    <source>
        <dbReference type="ARBA" id="ARBA00022679"/>
    </source>
</evidence>
<dbReference type="InParanoid" id="A0A0L0HFG3"/>
<reference evidence="12 13" key="1">
    <citation type="submission" date="2009-08" db="EMBL/GenBank/DDBJ databases">
        <title>The Genome Sequence of Spizellomyces punctatus strain DAOM BR117.</title>
        <authorList>
            <consortium name="The Broad Institute Genome Sequencing Platform"/>
            <person name="Russ C."/>
            <person name="Cuomo C."/>
            <person name="Shea T."/>
            <person name="Young S.K."/>
            <person name="Zeng Q."/>
            <person name="Koehrsen M."/>
            <person name="Haas B."/>
            <person name="Borodovsky M."/>
            <person name="Guigo R."/>
            <person name="Alvarado L."/>
            <person name="Berlin A."/>
            <person name="Bochicchio J."/>
            <person name="Borenstein D."/>
            <person name="Chapman S."/>
            <person name="Chen Z."/>
            <person name="Engels R."/>
            <person name="Freedman E."/>
            <person name="Gellesch M."/>
            <person name="Goldberg J."/>
            <person name="Griggs A."/>
            <person name="Gujja S."/>
            <person name="Heiman D."/>
            <person name="Hepburn T."/>
            <person name="Howarth C."/>
            <person name="Jen D."/>
            <person name="Larson L."/>
            <person name="Lewis B."/>
            <person name="Mehta T."/>
            <person name="Park D."/>
            <person name="Pearson M."/>
            <person name="Roberts A."/>
            <person name="Saif S."/>
            <person name="Shenoy N."/>
            <person name="Sisk P."/>
            <person name="Stolte C."/>
            <person name="Sykes S."/>
            <person name="Thomson T."/>
            <person name="Walk T."/>
            <person name="White J."/>
            <person name="Yandava C."/>
            <person name="Burger G."/>
            <person name="Gray M.W."/>
            <person name="Holland P.W.H."/>
            <person name="King N."/>
            <person name="Lang F.B.F."/>
            <person name="Roger A.J."/>
            <person name="Ruiz-Trillo I."/>
            <person name="Lander E."/>
            <person name="Nusbaum C."/>
        </authorList>
    </citation>
    <scope>NUCLEOTIDE SEQUENCE [LARGE SCALE GENOMIC DNA]</scope>
    <source>
        <strain evidence="12 13">DAOM BR117</strain>
    </source>
</reference>
<evidence type="ECO:0000256" key="6">
    <source>
        <dbReference type="ARBA" id="ARBA00022840"/>
    </source>
</evidence>
<protein>
    <recommendedName>
        <fullName evidence="1">non-specific serine/threonine protein kinase</fullName>
        <ecNumber evidence="1">2.7.11.1</ecNumber>
    </recommendedName>
</protein>
<keyword evidence="5 12" id="KW-0418">Kinase</keyword>
<dbReference type="PANTHER" id="PTHR24343:SF558">
    <property type="entry name" value="PROTEIN KINASE DOMAIN-CONTAINING PROTEIN"/>
    <property type="match status" value="1"/>
</dbReference>
<keyword evidence="3" id="KW-0808">Transferase</keyword>
<keyword evidence="13" id="KW-1185">Reference proteome</keyword>
<feature type="compositionally biased region" description="Low complexity" evidence="10">
    <location>
        <begin position="53"/>
        <end position="69"/>
    </location>
</feature>
<feature type="region of interest" description="Disordered" evidence="10">
    <location>
        <begin position="277"/>
        <end position="301"/>
    </location>
</feature>
<feature type="compositionally biased region" description="Basic and acidic residues" evidence="10">
    <location>
        <begin position="242"/>
        <end position="256"/>
    </location>
</feature>
<feature type="binding site" evidence="9">
    <location>
        <position position="344"/>
    </location>
    <ligand>
        <name>ATP</name>
        <dbReference type="ChEBI" id="CHEBI:30616"/>
    </ligand>
</feature>
<dbReference type="PROSITE" id="PS50011">
    <property type="entry name" value="PROTEIN_KINASE_DOM"/>
    <property type="match status" value="1"/>
</dbReference>
<evidence type="ECO:0000259" key="11">
    <source>
        <dbReference type="PROSITE" id="PS50011"/>
    </source>
</evidence>
<dbReference type="RefSeq" id="XP_016608250.1">
    <property type="nucleotide sequence ID" value="XM_016752781.1"/>
</dbReference>
<dbReference type="FunFam" id="1.10.510.10:FF:000571">
    <property type="entry name" value="Maternal embryonic leucine zipper kinase"/>
    <property type="match status" value="1"/>
</dbReference>
<dbReference type="STRING" id="645134.A0A0L0HFG3"/>
<keyword evidence="2" id="KW-0723">Serine/threonine-protein kinase</keyword>
<sequence length="607" mass="67181">MATFATEIWTPGLVEKPTHRHPSVASRQSSVASHKAPSRNPSGAAGRPPPAPVSSSNGSVSGASTVSGVADDKGRPPSPSSITFPVPPRRNILYRIFHPGESDGEPVFGRSRRSYGSGSEAESEGEHSDESDTEGFFGRPRRRQNSLTEAMRKVELNDLTRRSVSTKEKPKHRGPSMFKGASDTEGSGSETEPEPAQPKRSTSKSNIFYDLLHGGRKPKSQSAPTSPGINPVAAPLEYSSDDSSKSSDSEVETKVEHSHNLFKDLIMHARQKKHAVAGKAAESHARTAGPPSPGADDKPAMMRSLSENSLTKYGRKEEILGRGANAVVRLCCPADNKEKKLAIKEFRKRRKNETQKEYVKKLVAEFCISSTLHHENVVTTVDLIQDEKRHWCVVMEYCAGGDLFGRIHCGSLKDVIEVNCYFKQLVQGVAYLHSMGVAHRDLKPENLLLDKSGRILKITDFGVSEVFRTPFCSLTRKAKGLCGSGPYIAPEEFETSEYDSELVDVWSIGIIYYVMIYNSIPWKAAVPSDPRYKHFLENKGKFWPLDRLPPGPRRLMYRILEPNPAKRVTIKELLEDEWFKSIPVCHEESPNEGVGHKHVCTASALKR</sequence>
<feature type="domain" description="Protein kinase" evidence="11">
    <location>
        <begin position="314"/>
        <end position="579"/>
    </location>
</feature>
<feature type="compositionally biased region" description="Basic and acidic residues" evidence="10">
    <location>
        <begin position="150"/>
        <end position="168"/>
    </location>
</feature>
<dbReference type="PROSITE" id="PS00107">
    <property type="entry name" value="PROTEIN_KINASE_ATP"/>
    <property type="match status" value="1"/>
</dbReference>
<dbReference type="InterPro" id="IPR000719">
    <property type="entry name" value="Prot_kinase_dom"/>
</dbReference>
<accession>A0A0L0HFG3</accession>
<evidence type="ECO:0000256" key="10">
    <source>
        <dbReference type="SAM" id="MobiDB-lite"/>
    </source>
</evidence>
<dbReference type="Gene3D" id="1.10.510.10">
    <property type="entry name" value="Transferase(Phosphotransferase) domain 1"/>
    <property type="match status" value="1"/>
</dbReference>
<dbReference type="EC" id="2.7.11.1" evidence="1"/>
<evidence type="ECO:0000313" key="13">
    <source>
        <dbReference type="Proteomes" id="UP000053201"/>
    </source>
</evidence>
<dbReference type="VEuPathDB" id="FungiDB:SPPG_04545"/>
<gene>
    <name evidence="12" type="ORF">SPPG_04545</name>
</gene>
<dbReference type="EMBL" id="KQ257456">
    <property type="protein sequence ID" value="KND00211.1"/>
    <property type="molecule type" value="Genomic_DNA"/>
</dbReference>
<dbReference type="eggNOG" id="KOG0590">
    <property type="taxonomic scope" value="Eukaryota"/>
</dbReference>
<comment type="catalytic activity">
    <reaction evidence="7">
        <text>L-threonyl-[protein] + ATP = O-phospho-L-threonyl-[protein] + ADP + H(+)</text>
        <dbReference type="Rhea" id="RHEA:46608"/>
        <dbReference type="Rhea" id="RHEA-COMP:11060"/>
        <dbReference type="Rhea" id="RHEA-COMP:11605"/>
        <dbReference type="ChEBI" id="CHEBI:15378"/>
        <dbReference type="ChEBI" id="CHEBI:30013"/>
        <dbReference type="ChEBI" id="CHEBI:30616"/>
        <dbReference type="ChEBI" id="CHEBI:61977"/>
        <dbReference type="ChEBI" id="CHEBI:456216"/>
        <dbReference type="EC" id="2.7.11.1"/>
    </reaction>
</comment>
<evidence type="ECO:0000256" key="5">
    <source>
        <dbReference type="ARBA" id="ARBA00022777"/>
    </source>
</evidence>
<dbReference type="InterPro" id="IPR011009">
    <property type="entry name" value="Kinase-like_dom_sf"/>
</dbReference>
<evidence type="ECO:0000256" key="4">
    <source>
        <dbReference type="ARBA" id="ARBA00022741"/>
    </source>
</evidence>
<dbReference type="Proteomes" id="UP000053201">
    <property type="component" value="Unassembled WGS sequence"/>
</dbReference>
<dbReference type="PANTHER" id="PTHR24343">
    <property type="entry name" value="SERINE/THREONINE KINASE"/>
    <property type="match status" value="1"/>
</dbReference>
<evidence type="ECO:0000313" key="12">
    <source>
        <dbReference type="EMBL" id="KND00211.1"/>
    </source>
</evidence>
<dbReference type="AlphaFoldDB" id="A0A0L0HFG3"/>
<dbReference type="CDD" id="cd13994">
    <property type="entry name" value="STKc_HAL4_like"/>
    <property type="match status" value="1"/>
</dbReference>
<dbReference type="GO" id="GO:0004674">
    <property type="term" value="F:protein serine/threonine kinase activity"/>
    <property type="evidence" value="ECO:0007669"/>
    <property type="project" value="UniProtKB-KW"/>
</dbReference>
<dbReference type="Pfam" id="PF00069">
    <property type="entry name" value="Pkinase"/>
    <property type="match status" value="1"/>
</dbReference>
<name>A0A0L0HFG3_SPIPD</name>
<proteinExistence type="predicted"/>
<organism evidence="12 13">
    <name type="scientific">Spizellomyces punctatus (strain DAOM BR117)</name>
    <dbReference type="NCBI Taxonomy" id="645134"/>
    <lineage>
        <taxon>Eukaryota</taxon>
        <taxon>Fungi</taxon>
        <taxon>Fungi incertae sedis</taxon>
        <taxon>Chytridiomycota</taxon>
        <taxon>Chytridiomycota incertae sedis</taxon>
        <taxon>Chytridiomycetes</taxon>
        <taxon>Spizellomycetales</taxon>
        <taxon>Spizellomycetaceae</taxon>
        <taxon>Spizellomyces</taxon>
    </lineage>
</organism>
<dbReference type="OrthoDB" id="6513151at2759"/>
<dbReference type="SUPFAM" id="SSF56112">
    <property type="entry name" value="Protein kinase-like (PK-like)"/>
    <property type="match status" value="1"/>
</dbReference>
<evidence type="ECO:0000256" key="2">
    <source>
        <dbReference type="ARBA" id="ARBA00022527"/>
    </source>
</evidence>
<dbReference type="PROSITE" id="PS00108">
    <property type="entry name" value="PROTEIN_KINASE_ST"/>
    <property type="match status" value="1"/>
</dbReference>
<dbReference type="InterPro" id="IPR017441">
    <property type="entry name" value="Protein_kinase_ATP_BS"/>
</dbReference>
<keyword evidence="6 9" id="KW-0067">ATP-binding</keyword>
<dbReference type="SMART" id="SM00220">
    <property type="entry name" value="S_TKc"/>
    <property type="match status" value="1"/>
</dbReference>
<dbReference type="InterPro" id="IPR008271">
    <property type="entry name" value="Ser/Thr_kinase_AS"/>
</dbReference>
<dbReference type="FunCoup" id="A0A0L0HFG3">
    <property type="interactions" value="65"/>
</dbReference>
<dbReference type="GO" id="GO:0005524">
    <property type="term" value="F:ATP binding"/>
    <property type="evidence" value="ECO:0007669"/>
    <property type="project" value="UniProtKB-UniRule"/>
</dbReference>